<feature type="transmembrane region" description="Helical" evidence="2">
    <location>
        <begin position="220"/>
        <end position="239"/>
    </location>
</feature>
<dbReference type="GO" id="GO:0005886">
    <property type="term" value="C:plasma membrane"/>
    <property type="evidence" value="ECO:0007669"/>
    <property type="project" value="TreeGrafter"/>
</dbReference>
<accession>A0A0P9TU82</accession>
<dbReference type="InterPro" id="IPR003474">
    <property type="entry name" value="Glcn_transporter"/>
</dbReference>
<evidence type="ECO:0000256" key="1">
    <source>
        <dbReference type="SAM" id="MobiDB-lite"/>
    </source>
</evidence>
<dbReference type="GO" id="GO:0015128">
    <property type="term" value="F:gluconate transmembrane transporter activity"/>
    <property type="evidence" value="ECO:0007669"/>
    <property type="project" value="InterPro"/>
</dbReference>
<name>A0A0P9TU82_PSEAV</name>
<feature type="transmembrane region" description="Helical" evidence="2">
    <location>
        <begin position="145"/>
        <end position="170"/>
    </location>
</feature>
<proteinExistence type="predicted"/>
<reference evidence="3 4" key="1">
    <citation type="submission" date="2015-09" db="EMBL/GenBank/DDBJ databases">
        <title>Genome announcement of multiple Pseudomonas syringae strains.</title>
        <authorList>
            <person name="Thakur S."/>
            <person name="Wang P.W."/>
            <person name="Gong Y."/>
            <person name="Weir B.S."/>
            <person name="Guttman D.S."/>
        </authorList>
    </citation>
    <scope>NUCLEOTIDE SEQUENCE [LARGE SCALE GENOMIC DNA]</scope>
    <source>
        <strain evidence="3 4">ICMP3507</strain>
    </source>
</reference>
<protein>
    <submittedName>
        <fullName evidence="3">Gluconate transporter family protein</fullName>
    </submittedName>
</protein>
<gene>
    <name evidence="3" type="ORF">ALO35_05390</name>
</gene>
<dbReference type="PATRIC" id="fig|53707.9.peg.4835"/>
<feature type="transmembrane region" description="Helical" evidence="2">
    <location>
        <begin position="46"/>
        <end position="64"/>
    </location>
</feature>
<dbReference type="PANTHER" id="PTHR30354:SF25">
    <property type="entry name" value="INNER MEMBRANE PERMEASE YGBN"/>
    <property type="match status" value="1"/>
</dbReference>
<keyword evidence="2" id="KW-0472">Membrane</keyword>
<dbReference type="Proteomes" id="UP000050265">
    <property type="component" value="Unassembled WGS sequence"/>
</dbReference>
<dbReference type="EMBL" id="LJQP01000024">
    <property type="protein sequence ID" value="KPX77341.1"/>
    <property type="molecule type" value="Genomic_DNA"/>
</dbReference>
<organism evidence="3 4">
    <name type="scientific">Pseudomonas amygdali pv. lachrymans</name>
    <name type="common">Pseudomonas syringae pv. lachrymans</name>
    <dbReference type="NCBI Taxonomy" id="53707"/>
    <lineage>
        <taxon>Bacteria</taxon>
        <taxon>Pseudomonadati</taxon>
        <taxon>Pseudomonadota</taxon>
        <taxon>Gammaproteobacteria</taxon>
        <taxon>Pseudomonadales</taxon>
        <taxon>Pseudomonadaceae</taxon>
        <taxon>Pseudomonas</taxon>
        <taxon>Pseudomonas amygdali</taxon>
    </lineage>
</organism>
<sequence>MDRGARCASRTKNNNNRNREHDSPLSRCFVVPLYHHRPECTGMTPLMLMIVAGAGIALLLFLVLKYKFQPFVALMLVSIIVALVAGVKPADLVTTIEGGMGKTLGHIAIIIALGAMIGRIIELSGGAEALAKTLINRFGNRRTPLALTVAGFMVGIPVFFEVGVIILMPLAYGVARAARKPLLIFALPMCAALLAVHAFLPPHPGAVAAASQLGADLGRVLMLGIPIVAVLCMIGYFVAGRMTRKTYPMTDDIRAEVYGPHVTNEDLEAWARNDYSAVREATETRTMGIEESASSLASKLPPAPAPGFGLIIALILLPIVLILMGTLATTMLPATSTLRAVLTVLGAPLVALLIDTLLCAWLLGSRRGWSRTQVSDVIGSALPGVAMVILIAGAGGVFGKVLVDTGIGAVVSEALRNTGLPVLALGFLLTLLLRAVQGSTTVALVTTAGILSPLIATLDLSANHLALLCLAMGGGGLAMSHINDAGYWMFTKLAGLNVADGLRTWTVLVTLLGTLGFVITLLLWPFV</sequence>
<feature type="transmembrane region" description="Helical" evidence="2">
    <location>
        <begin position="502"/>
        <end position="524"/>
    </location>
</feature>
<comment type="caution">
    <text evidence="3">The sequence shown here is derived from an EMBL/GenBank/DDBJ whole genome shotgun (WGS) entry which is preliminary data.</text>
</comment>
<feature type="region of interest" description="Disordered" evidence="1">
    <location>
        <begin position="1"/>
        <end position="22"/>
    </location>
</feature>
<feature type="transmembrane region" description="Helical" evidence="2">
    <location>
        <begin position="463"/>
        <end position="482"/>
    </location>
</feature>
<keyword evidence="2" id="KW-1133">Transmembrane helix</keyword>
<feature type="transmembrane region" description="Helical" evidence="2">
    <location>
        <begin position="384"/>
        <end position="403"/>
    </location>
</feature>
<dbReference type="AlphaFoldDB" id="A0A0P9TU82"/>
<evidence type="ECO:0000256" key="2">
    <source>
        <dbReference type="SAM" id="Phobius"/>
    </source>
</evidence>
<feature type="transmembrane region" description="Helical" evidence="2">
    <location>
        <begin position="107"/>
        <end position="125"/>
    </location>
</feature>
<dbReference type="Pfam" id="PF02447">
    <property type="entry name" value="GntP_permease"/>
    <property type="match status" value="2"/>
</dbReference>
<feature type="transmembrane region" description="Helical" evidence="2">
    <location>
        <begin position="182"/>
        <end position="200"/>
    </location>
</feature>
<keyword evidence="2" id="KW-0812">Transmembrane</keyword>
<evidence type="ECO:0000313" key="3">
    <source>
        <dbReference type="EMBL" id="KPX77341.1"/>
    </source>
</evidence>
<feature type="transmembrane region" description="Helical" evidence="2">
    <location>
        <begin position="308"/>
        <end position="328"/>
    </location>
</feature>
<dbReference type="PANTHER" id="PTHR30354">
    <property type="entry name" value="GNT FAMILY GLUCONATE TRANSPORTER"/>
    <property type="match status" value="1"/>
</dbReference>
<feature type="transmembrane region" description="Helical" evidence="2">
    <location>
        <begin position="340"/>
        <end position="363"/>
    </location>
</feature>
<feature type="transmembrane region" description="Helical" evidence="2">
    <location>
        <begin position="423"/>
        <end position="451"/>
    </location>
</feature>
<feature type="transmembrane region" description="Helical" evidence="2">
    <location>
        <begin position="70"/>
        <end position="87"/>
    </location>
</feature>
<evidence type="ECO:0000313" key="4">
    <source>
        <dbReference type="Proteomes" id="UP000050265"/>
    </source>
</evidence>